<dbReference type="OrthoDB" id="7596112at2"/>
<protein>
    <recommendedName>
        <fullName evidence="3">DUF2322 family protein</fullName>
    </recommendedName>
</protein>
<dbReference type="RefSeq" id="WP_132024998.1">
    <property type="nucleotide sequence ID" value="NZ_CP016605.1"/>
</dbReference>
<evidence type="ECO:0008006" key="3">
    <source>
        <dbReference type="Google" id="ProtNLM"/>
    </source>
</evidence>
<dbReference type="InterPro" id="IPR016755">
    <property type="entry name" value="UCP019302"/>
</dbReference>
<dbReference type="PIRSF" id="PIRSF019302">
    <property type="entry name" value="UCP019302"/>
    <property type="match status" value="1"/>
</dbReference>
<keyword evidence="2" id="KW-1185">Reference proteome</keyword>
<comment type="caution">
    <text evidence="1">The sequence shown here is derived from an EMBL/GenBank/DDBJ whole genome shotgun (WGS) entry which is preliminary data.</text>
</comment>
<dbReference type="Pfam" id="PF10084">
    <property type="entry name" value="DUF2322"/>
    <property type="match status" value="1"/>
</dbReference>
<proteinExistence type="predicted"/>
<accession>A0A4R2MVZ6</accession>
<reference evidence="1 2" key="1">
    <citation type="submission" date="2019-03" db="EMBL/GenBank/DDBJ databases">
        <title>Genomic Encyclopedia of Type Strains, Phase IV (KMG-IV): sequencing the most valuable type-strain genomes for metagenomic binning, comparative biology and taxonomic classification.</title>
        <authorList>
            <person name="Goeker M."/>
        </authorList>
    </citation>
    <scope>NUCLEOTIDE SEQUENCE [LARGE SCALE GENOMIC DNA]</scope>
    <source>
        <strain evidence="1 2">DSM 28231</strain>
    </source>
</reference>
<sequence>MEFKDKLIELPTIEHLQGINIQLGDQLIHHIPAVQGKLGSLKVYNALAQEFDGILDMKTAKKGLMLFCEHTEDAKLNPGKHPNIDFLIEVIKQDRTYKIIPVIIETNKQ</sequence>
<dbReference type="Proteomes" id="UP000294841">
    <property type="component" value="Unassembled WGS sequence"/>
</dbReference>
<name>A0A4R2MVZ6_9PAST</name>
<evidence type="ECO:0000313" key="1">
    <source>
        <dbReference type="EMBL" id="TCP11061.1"/>
    </source>
</evidence>
<evidence type="ECO:0000313" key="2">
    <source>
        <dbReference type="Proteomes" id="UP000294841"/>
    </source>
</evidence>
<dbReference type="EMBL" id="SLXI01000010">
    <property type="protein sequence ID" value="TCP11061.1"/>
    <property type="molecule type" value="Genomic_DNA"/>
</dbReference>
<dbReference type="AlphaFoldDB" id="A0A4R2MVZ6"/>
<organism evidence="1 2">
    <name type="scientific">Bisgaardia hudsonensis</name>
    <dbReference type="NCBI Taxonomy" id="109472"/>
    <lineage>
        <taxon>Bacteria</taxon>
        <taxon>Pseudomonadati</taxon>
        <taxon>Pseudomonadota</taxon>
        <taxon>Gammaproteobacteria</taxon>
        <taxon>Pasteurellales</taxon>
        <taxon>Pasteurellaceae</taxon>
        <taxon>Bisgaardia</taxon>
    </lineage>
</organism>
<gene>
    <name evidence="1" type="ORF">EV697_11012</name>
</gene>